<name>A0A0C9U6E9_PAXIN</name>
<proteinExistence type="predicted"/>
<sequence>PIPDADIVCSRAKNHHDPQGGIDFSDSATQADTAQAEGALEAYQRNFKPLHANTASLIYFS</sequence>
<evidence type="ECO:0000313" key="3">
    <source>
        <dbReference type="Proteomes" id="UP000053647"/>
    </source>
</evidence>
<protein>
    <submittedName>
        <fullName evidence="2">Uncharacterized protein</fullName>
    </submittedName>
</protein>
<accession>A0A0C9U6E9</accession>
<evidence type="ECO:0000256" key="1">
    <source>
        <dbReference type="SAM" id="MobiDB-lite"/>
    </source>
</evidence>
<keyword evidence="3" id="KW-1185">Reference proteome</keyword>
<reference evidence="2 3" key="1">
    <citation type="submission" date="2014-06" db="EMBL/GenBank/DDBJ databases">
        <authorList>
            <consortium name="DOE Joint Genome Institute"/>
            <person name="Kuo A."/>
            <person name="Kohler A."/>
            <person name="Nagy L.G."/>
            <person name="Floudas D."/>
            <person name="Copeland A."/>
            <person name="Barry K.W."/>
            <person name="Cichocki N."/>
            <person name="Veneault-Fourrey C."/>
            <person name="LaButti K."/>
            <person name="Lindquist E.A."/>
            <person name="Lipzen A."/>
            <person name="Lundell T."/>
            <person name="Morin E."/>
            <person name="Murat C."/>
            <person name="Sun H."/>
            <person name="Tunlid A."/>
            <person name="Henrissat B."/>
            <person name="Grigoriev I.V."/>
            <person name="Hibbett D.S."/>
            <person name="Martin F."/>
            <person name="Nordberg H.P."/>
            <person name="Cantor M.N."/>
            <person name="Hua S.X."/>
        </authorList>
    </citation>
    <scope>NUCLEOTIDE SEQUENCE [LARGE SCALE GENOMIC DNA]</scope>
    <source>
        <strain evidence="2 3">ATCC 200175</strain>
    </source>
</reference>
<evidence type="ECO:0000313" key="2">
    <source>
        <dbReference type="EMBL" id="KIJ14681.1"/>
    </source>
</evidence>
<feature type="non-terminal residue" evidence="2">
    <location>
        <position position="1"/>
    </location>
</feature>
<gene>
    <name evidence="2" type="ORF">PAXINDRAFT_78855</name>
</gene>
<dbReference type="Proteomes" id="UP000053647">
    <property type="component" value="Unassembled WGS sequence"/>
</dbReference>
<dbReference type="HOGENOM" id="CLU_190868_0_0_1"/>
<reference evidence="3" key="2">
    <citation type="submission" date="2015-01" db="EMBL/GenBank/DDBJ databases">
        <title>Evolutionary Origins and Diversification of the Mycorrhizal Mutualists.</title>
        <authorList>
            <consortium name="DOE Joint Genome Institute"/>
            <consortium name="Mycorrhizal Genomics Consortium"/>
            <person name="Kohler A."/>
            <person name="Kuo A."/>
            <person name="Nagy L.G."/>
            <person name="Floudas D."/>
            <person name="Copeland A."/>
            <person name="Barry K.W."/>
            <person name="Cichocki N."/>
            <person name="Veneault-Fourrey C."/>
            <person name="LaButti K."/>
            <person name="Lindquist E.A."/>
            <person name="Lipzen A."/>
            <person name="Lundell T."/>
            <person name="Morin E."/>
            <person name="Murat C."/>
            <person name="Riley R."/>
            <person name="Ohm R."/>
            <person name="Sun H."/>
            <person name="Tunlid A."/>
            <person name="Henrissat B."/>
            <person name="Grigoriev I.V."/>
            <person name="Hibbett D.S."/>
            <person name="Martin F."/>
        </authorList>
    </citation>
    <scope>NUCLEOTIDE SEQUENCE [LARGE SCALE GENOMIC DNA]</scope>
    <source>
        <strain evidence="3">ATCC 200175</strain>
    </source>
</reference>
<feature type="region of interest" description="Disordered" evidence="1">
    <location>
        <begin position="1"/>
        <end position="26"/>
    </location>
</feature>
<dbReference type="AlphaFoldDB" id="A0A0C9U6E9"/>
<dbReference type="OrthoDB" id="10252740at2759"/>
<organism evidence="2 3">
    <name type="scientific">Paxillus involutus ATCC 200175</name>
    <dbReference type="NCBI Taxonomy" id="664439"/>
    <lineage>
        <taxon>Eukaryota</taxon>
        <taxon>Fungi</taxon>
        <taxon>Dikarya</taxon>
        <taxon>Basidiomycota</taxon>
        <taxon>Agaricomycotina</taxon>
        <taxon>Agaricomycetes</taxon>
        <taxon>Agaricomycetidae</taxon>
        <taxon>Boletales</taxon>
        <taxon>Paxilineae</taxon>
        <taxon>Paxillaceae</taxon>
        <taxon>Paxillus</taxon>
    </lineage>
</organism>
<dbReference type="EMBL" id="KN819341">
    <property type="protein sequence ID" value="KIJ14681.1"/>
    <property type="molecule type" value="Genomic_DNA"/>
</dbReference>